<dbReference type="AlphaFoldDB" id="A0A1M6BLY0"/>
<evidence type="ECO:0008006" key="3">
    <source>
        <dbReference type="Google" id="ProtNLM"/>
    </source>
</evidence>
<organism evidence="1 2">
    <name type="scientific">Cruoricaptor ignavus</name>
    <dbReference type="NCBI Taxonomy" id="1118202"/>
    <lineage>
        <taxon>Bacteria</taxon>
        <taxon>Pseudomonadati</taxon>
        <taxon>Bacteroidota</taxon>
        <taxon>Flavobacteriia</taxon>
        <taxon>Flavobacteriales</taxon>
        <taxon>Weeksellaceae</taxon>
        <taxon>Cruoricaptor</taxon>
    </lineage>
</organism>
<dbReference type="EMBL" id="FQYI01000002">
    <property type="protein sequence ID" value="SHI49820.1"/>
    <property type="molecule type" value="Genomic_DNA"/>
</dbReference>
<protein>
    <recommendedName>
        <fullName evidence="3">Tetratricopeptide repeat-containing protein</fullName>
    </recommendedName>
</protein>
<dbReference type="STRING" id="1118202.SAMN05443429_10255"/>
<sequence length="284" mass="32559">MENIMKTIILFAVLNGFASCQNKKVETKTINNDKALSHIVDSLSSKKTISKDTVDAHLTIDKKNEDKNAQQTTGGRYEQIVDEKIDVAYRNKTPTILNDLLKSINTDNKIPKNFKNYWKAYIYYKQSILYKTVNDNDKASKAIDEALNILQENLKTSEDYALYAACKSFSIQFANMTKLASISAEAQEYADKSLEINPKNVRAYYVLASHNFYTPKMFGGMTKVEQYCIKGIALPMTSSEDYYAPYWGKVDIYRLLIKFYETEGREKDATKIKDLAKKEFPSFF</sequence>
<reference evidence="1 2" key="1">
    <citation type="submission" date="2016-11" db="EMBL/GenBank/DDBJ databases">
        <authorList>
            <person name="Jaros S."/>
            <person name="Januszkiewicz K."/>
            <person name="Wedrychowicz H."/>
        </authorList>
    </citation>
    <scope>NUCLEOTIDE SEQUENCE [LARGE SCALE GENOMIC DNA]</scope>
    <source>
        <strain evidence="1 2">DSM 25479</strain>
    </source>
</reference>
<keyword evidence="2" id="KW-1185">Reference proteome</keyword>
<dbReference type="SUPFAM" id="SSF48452">
    <property type="entry name" value="TPR-like"/>
    <property type="match status" value="1"/>
</dbReference>
<proteinExistence type="predicted"/>
<dbReference type="OrthoDB" id="1150971at2"/>
<dbReference type="RefSeq" id="WP_073178120.1">
    <property type="nucleotide sequence ID" value="NZ_FQYI01000002.1"/>
</dbReference>
<name>A0A1M6BLY0_9FLAO</name>
<dbReference type="InterPro" id="IPR011990">
    <property type="entry name" value="TPR-like_helical_dom_sf"/>
</dbReference>
<dbReference type="PROSITE" id="PS51257">
    <property type="entry name" value="PROKAR_LIPOPROTEIN"/>
    <property type="match status" value="1"/>
</dbReference>
<dbReference type="Gene3D" id="1.25.40.10">
    <property type="entry name" value="Tetratricopeptide repeat domain"/>
    <property type="match status" value="1"/>
</dbReference>
<evidence type="ECO:0000313" key="2">
    <source>
        <dbReference type="Proteomes" id="UP000184335"/>
    </source>
</evidence>
<dbReference type="Proteomes" id="UP000184335">
    <property type="component" value="Unassembled WGS sequence"/>
</dbReference>
<evidence type="ECO:0000313" key="1">
    <source>
        <dbReference type="EMBL" id="SHI49820.1"/>
    </source>
</evidence>
<gene>
    <name evidence="1" type="ORF">SAMN05443429_10255</name>
</gene>
<accession>A0A1M6BLY0</accession>